<feature type="compositionally biased region" description="Pro residues" evidence="6">
    <location>
        <begin position="539"/>
        <end position="550"/>
    </location>
</feature>
<accession>A0A7K1KUL7</accession>
<evidence type="ECO:0000256" key="5">
    <source>
        <dbReference type="ARBA" id="ARBA00023163"/>
    </source>
</evidence>
<dbReference type="SUPFAM" id="SSF88659">
    <property type="entry name" value="Sigma3 and sigma4 domains of RNA polymerase sigma factors"/>
    <property type="match status" value="1"/>
</dbReference>
<evidence type="ECO:0000256" key="2">
    <source>
        <dbReference type="ARBA" id="ARBA00023015"/>
    </source>
</evidence>
<dbReference type="PANTHER" id="PTHR43133:SF8">
    <property type="entry name" value="RNA POLYMERASE SIGMA FACTOR HI_1459-RELATED"/>
    <property type="match status" value="1"/>
</dbReference>
<evidence type="ECO:0000313" key="9">
    <source>
        <dbReference type="EMBL" id="MUN35636.1"/>
    </source>
</evidence>
<dbReference type="InterPro" id="IPR039425">
    <property type="entry name" value="RNA_pol_sigma-70-like"/>
</dbReference>
<comment type="caution">
    <text evidence="9">The sequence shown here is derived from an EMBL/GenBank/DDBJ whole genome shotgun (WGS) entry which is preliminary data.</text>
</comment>
<keyword evidence="2" id="KW-0805">Transcription regulation</keyword>
<dbReference type="Pfam" id="PF08281">
    <property type="entry name" value="Sigma70_r4_2"/>
    <property type="match status" value="1"/>
</dbReference>
<evidence type="ECO:0000259" key="8">
    <source>
        <dbReference type="Pfam" id="PF08281"/>
    </source>
</evidence>
<dbReference type="AlphaFoldDB" id="A0A7K1KUL7"/>
<keyword evidence="4" id="KW-0238">DNA-binding</keyword>
<dbReference type="InterPro" id="IPR013249">
    <property type="entry name" value="RNA_pol_sigma70_r4_t2"/>
</dbReference>
<evidence type="ECO:0000259" key="7">
    <source>
        <dbReference type="Pfam" id="PF04542"/>
    </source>
</evidence>
<evidence type="ECO:0008006" key="11">
    <source>
        <dbReference type="Google" id="ProtNLM"/>
    </source>
</evidence>
<dbReference type="InterPro" id="IPR007627">
    <property type="entry name" value="RNA_pol_sigma70_r2"/>
</dbReference>
<keyword evidence="5" id="KW-0804">Transcription</keyword>
<proteinExistence type="inferred from homology"/>
<sequence length="632" mass="65967">MARDTGFRSLELTAGGSQSTYLAAMDDPLLVEALGAHDPDAMAELYDAYADRLYAYCWFQLHDSDAAQTVLRDAFVVVEAHIGRLRDPDRFGAWLYAIARQECSRRPPPAGARPPDLPVAQPDQDDADRRIMAWQAVLALPPRAREVLELRVRHQLSVPDLAAIFDMPPKEAQAALDRAHEELGEALTAELLAHQGPYGCAERALLLRVRRGEPSTERGERLLQHARECEVCGAFRTRTVSAAKVFGLLPDVEPPADLRQRVLDCFRDEELVGYRLFVATRATEFTPSGFPVQPREPVHAPDASSPGRGLAWPHRLRPARIASQGVGPGARHRRATVVVGAAAVLLGGVLASMNGFLGLLGGSPERADTVASPRPSAGSGRVAARAEGATARPGTGRDGSIDAVPVSATFPLGSRESSAPPIALSPTSSGAVYEVSAESWGRNTASSGEARRLEVAPHFLDLAGGSDGAIVLRAVGSPVTWHARSWGGVRADPASGRLEPGQAATVNVHVRRAAASQGEGGVAFQPGGIPVHVTWRPGSPAPGPRPPSAPTPTSTGPAVPTTPSATGGASGPATPAAPKPPPSPPKQQKPDPAPASGPPASKSNSAPPQSPGNLPAPPIPPGLGPATSRSAK</sequence>
<keyword evidence="3" id="KW-0731">Sigma factor</keyword>
<feature type="region of interest" description="Disordered" evidence="6">
    <location>
        <begin position="366"/>
        <end position="403"/>
    </location>
</feature>
<dbReference type="Gene3D" id="1.10.10.10">
    <property type="entry name" value="Winged helix-like DNA-binding domain superfamily/Winged helix DNA-binding domain"/>
    <property type="match status" value="1"/>
</dbReference>
<evidence type="ECO:0000256" key="4">
    <source>
        <dbReference type="ARBA" id="ARBA00023125"/>
    </source>
</evidence>
<feature type="region of interest" description="Disordered" evidence="6">
    <location>
        <begin position="288"/>
        <end position="309"/>
    </location>
</feature>
<dbReference type="GO" id="GO:0016987">
    <property type="term" value="F:sigma factor activity"/>
    <property type="evidence" value="ECO:0007669"/>
    <property type="project" value="UniProtKB-KW"/>
</dbReference>
<evidence type="ECO:0000313" key="10">
    <source>
        <dbReference type="Proteomes" id="UP000432015"/>
    </source>
</evidence>
<evidence type="ECO:0000256" key="3">
    <source>
        <dbReference type="ARBA" id="ARBA00023082"/>
    </source>
</evidence>
<dbReference type="Gene3D" id="1.10.1740.10">
    <property type="match status" value="1"/>
</dbReference>
<reference evidence="9 10" key="1">
    <citation type="submission" date="2019-11" db="EMBL/GenBank/DDBJ databases">
        <authorList>
            <person name="Cao P."/>
        </authorList>
    </citation>
    <scope>NUCLEOTIDE SEQUENCE [LARGE SCALE GENOMIC DNA]</scope>
    <source>
        <strain evidence="9 10">NEAU-AAG5</strain>
    </source>
</reference>
<feature type="domain" description="RNA polymerase sigma-70 region 2" evidence="7">
    <location>
        <begin position="45"/>
        <end position="105"/>
    </location>
</feature>
<dbReference type="Pfam" id="PF04542">
    <property type="entry name" value="Sigma70_r2"/>
    <property type="match status" value="1"/>
</dbReference>
<feature type="compositionally biased region" description="Pro residues" evidence="6">
    <location>
        <begin position="575"/>
        <end position="597"/>
    </location>
</feature>
<protein>
    <recommendedName>
        <fullName evidence="11">Sigma-70 family RNA polymerase sigma factor</fullName>
    </recommendedName>
</protein>
<organism evidence="9 10">
    <name type="scientific">Actinomadura litoris</name>
    <dbReference type="NCBI Taxonomy" id="2678616"/>
    <lineage>
        <taxon>Bacteria</taxon>
        <taxon>Bacillati</taxon>
        <taxon>Actinomycetota</taxon>
        <taxon>Actinomycetes</taxon>
        <taxon>Streptosporangiales</taxon>
        <taxon>Thermomonosporaceae</taxon>
        <taxon>Actinomadura</taxon>
    </lineage>
</organism>
<dbReference type="EMBL" id="WOFH01000001">
    <property type="protein sequence ID" value="MUN35636.1"/>
    <property type="molecule type" value="Genomic_DNA"/>
</dbReference>
<dbReference type="GO" id="GO:0006352">
    <property type="term" value="P:DNA-templated transcription initiation"/>
    <property type="evidence" value="ECO:0007669"/>
    <property type="project" value="InterPro"/>
</dbReference>
<feature type="compositionally biased region" description="Pro residues" evidence="6">
    <location>
        <begin position="608"/>
        <end position="623"/>
    </location>
</feature>
<keyword evidence="10" id="KW-1185">Reference proteome</keyword>
<gene>
    <name evidence="9" type="ORF">GNZ18_03335</name>
</gene>
<dbReference type="PANTHER" id="PTHR43133">
    <property type="entry name" value="RNA POLYMERASE ECF-TYPE SIGMA FACTO"/>
    <property type="match status" value="1"/>
</dbReference>
<feature type="compositionally biased region" description="Low complexity" evidence="6">
    <location>
        <begin position="598"/>
        <end position="607"/>
    </location>
</feature>
<dbReference type="InterPro" id="IPR036388">
    <property type="entry name" value="WH-like_DNA-bd_sf"/>
</dbReference>
<dbReference type="Proteomes" id="UP000432015">
    <property type="component" value="Unassembled WGS sequence"/>
</dbReference>
<feature type="compositionally biased region" description="Low complexity" evidence="6">
    <location>
        <begin position="551"/>
        <end position="574"/>
    </location>
</feature>
<dbReference type="InterPro" id="IPR013324">
    <property type="entry name" value="RNA_pol_sigma_r3/r4-like"/>
</dbReference>
<feature type="region of interest" description="Disordered" evidence="6">
    <location>
        <begin position="517"/>
        <end position="632"/>
    </location>
</feature>
<name>A0A7K1KUL7_9ACTN</name>
<evidence type="ECO:0000256" key="1">
    <source>
        <dbReference type="ARBA" id="ARBA00010641"/>
    </source>
</evidence>
<dbReference type="GO" id="GO:0003677">
    <property type="term" value="F:DNA binding"/>
    <property type="evidence" value="ECO:0007669"/>
    <property type="project" value="UniProtKB-KW"/>
</dbReference>
<evidence type="ECO:0000256" key="6">
    <source>
        <dbReference type="SAM" id="MobiDB-lite"/>
    </source>
</evidence>
<comment type="similarity">
    <text evidence="1">Belongs to the sigma-70 factor family. ECF subfamily.</text>
</comment>
<feature type="domain" description="RNA polymerase sigma factor 70 region 4 type 2" evidence="8">
    <location>
        <begin position="134"/>
        <end position="179"/>
    </location>
</feature>
<dbReference type="InterPro" id="IPR013325">
    <property type="entry name" value="RNA_pol_sigma_r2"/>
</dbReference>
<dbReference type="SUPFAM" id="SSF88946">
    <property type="entry name" value="Sigma2 domain of RNA polymerase sigma factors"/>
    <property type="match status" value="1"/>
</dbReference>